<evidence type="ECO:0000313" key="1">
    <source>
        <dbReference type="EMBL" id="RFO96475.1"/>
    </source>
</evidence>
<protein>
    <submittedName>
        <fullName evidence="1">Uncharacterized protein</fullName>
    </submittedName>
</protein>
<evidence type="ECO:0000313" key="2">
    <source>
        <dbReference type="Proteomes" id="UP000260665"/>
    </source>
</evidence>
<proteinExistence type="predicted"/>
<organism evidence="1 2">
    <name type="scientific">Rhodoferax lacus</name>
    <dbReference type="NCBI Taxonomy" id="2184758"/>
    <lineage>
        <taxon>Bacteria</taxon>
        <taxon>Pseudomonadati</taxon>
        <taxon>Pseudomonadota</taxon>
        <taxon>Betaproteobacteria</taxon>
        <taxon>Burkholderiales</taxon>
        <taxon>Comamonadaceae</taxon>
        <taxon>Rhodoferax</taxon>
    </lineage>
</organism>
<comment type="caution">
    <text evidence="1">The sequence shown here is derived from an EMBL/GenBank/DDBJ whole genome shotgun (WGS) entry which is preliminary data.</text>
</comment>
<dbReference type="Proteomes" id="UP000260665">
    <property type="component" value="Unassembled WGS sequence"/>
</dbReference>
<sequence>MADNQEERINQGHPQMNATTSLQRALPSELQVLLWSGQLQTIQFNEFAALKLLSNAVCCIRNGKTEEFGELARFFMVNEGIHSLSLGVLYLHGVLPTGLVGHRGMVMQLACECLHLPVRLTNDILYANTHRELIAYGSTEPVAQAELQALMVLGDQLLSQARYVYPDWFL</sequence>
<dbReference type="EMBL" id="QFZK01000007">
    <property type="protein sequence ID" value="RFO96475.1"/>
    <property type="molecule type" value="Genomic_DNA"/>
</dbReference>
<accession>A0A3E1RAU0</accession>
<gene>
    <name evidence="1" type="ORF">DIC66_12585</name>
</gene>
<keyword evidence="2" id="KW-1185">Reference proteome</keyword>
<reference evidence="1 2" key="1">
    <citation type="submission" date="2018-05" db="EMBL/GenBank/DDBJ databases">
        <title>Rhodoferax soyangensis sp.nov., isolated from an oligotrophic freshwater lake.</title>
        <authorList>
            <person name="Park M."/>
        </authorList>
    </citation>
    <scope>NUCLEOTIDE SEQUENCE [LARGE SCALE GENOMIC DNA]</scope>
    <source>
        <strain evidence="1 2">IMCC26218</strain>
    </source>
</reference>
<dbReference type="AlphaFoldDB" id="A0A3E1RAU0"/>
<name>A0A3E1RAU0_9BURK</name>